<organism evidence="7">
    <name type="scientific">Phallusia mammillata</name>
    <dbReference type="NCBI Taxonomy" id="59560"/>
    <lineage>
        <taxon>Eukaryota</taxon>
        <taxon>Metazoa</taxon>
        <taxon>Chordata</taxon>
        <taxon>Tunicata</taxon>
        <taxon>Ascidiacea</taxon>
        <taxon>Phlebobranchia</taxon>
        <taxon>Ascidiidae</taxon>
        <taxon>Phallusia</taxon>
    </lineage>
</organism>
<dbReference type="GO" id="GO:0016266">
    <property type="term" value="P:protein O-linked glycosylation via N-acetyl-galactosamine"/>
    <property type="evidence" value="ECO:0007669"/>
    <property type="project" value="TreeGrafter"/>
</dbReference>
<evidence type="ECO:0000256" key="3">
    <source>
        <dbReference type="ARBA" id="ARBA00022676"/>
    </source>
</evidence>
<dbReference type="EMBL" id="LR785658">
    <property type="protein sequence ID" value="CAB3251476.1"/>
    <property type="molecule type" value="mRNA"/>
</dbReference>
<feature type="transmembrane region" description="Helical" evidence="6">
    <location>
        <begin position="28"/>
        <end position="46"/>
    </location>
</feature>
<dbReference type="PANTHER" id="PTHR46012">
    <property type="entry name" value="IP22168P"/>
    <property type="match status" value="1"/>
</dbReference>
<comment type="subcellular location">
    <subcellularLocation>
        <location evidence="1">Membrane</location>
        <topology evidence="1">Single-pass type II membrane protein</topology>
    </subcellularLocation>
</comment>
<dbReference type="InterPro" id="IPR029044">
    <property type="entry name" value="Nucleotide-diphossugar_trans"/>
</dbReference>
<evidence type="ECO:0000256" key="1">
    <source>
        <dbReference type="ARBA" id="ARBA00004606"/>
    </source>
</evidence>
<dbReference type="SUPFAM" id="SSF53448">
    <property type="entry name" value="Nucleotide-diphospho-sugar transferases"/>
    <property type="match status" value="1"/>
</dbReference>
<evidence type="ECO:0000256" key="2">
    <source>
        <dbReference type="ARBA" id="ARBA00006351"/>
    </source>
</evidence>
<dbReference type="GO" id="GO:0035252">
    <property type="term" value="F:UDP-xylosyltransferase activity"/>
    <property type="evidence" value="ECO:0007669"/>
    <property type="project" value="TreeGrafter"/>
</dbReference>
<evidence type="ECO:0000313" key="7">
    <source>
        <dbReference type="EMBL" id="CAB3251476.1"/>
    </source>
</evidence>
<keyword evidence="3" id="KW-0328">Glycosyltransferase</keyword>
<dbReference type="InterPro" id="IPR051993">
    <property type="entry name" value="Glycosyltransferase_8"/>
</dbReference>
<dbReference type="AlphaFoldDB" id="A0A6F9DER2"/>
<keyword evidence="6" id="KW-0812">Transmembrane</keyword>
<evidence type="ECO:0000256" key="6">
    <source>
        <dbReference type="SAM" id="Phobius"/>
    </source>
</evidence>
<evidence type="ECO:0000256" key="5">
    <source>
        <dbReference type="ARBA" id="ARBA00022968"/>
    </source>
</evidence>
<dbReference type="Gene3D" id="3.90.550.10">
    <property type="entry name" value="Spore Coat Polysaccharide Biosynthesis Protein SpsA, Chain A"/>
    <property type="match status" value="1"/>
</dbReference>
<sequence length="385" mass="45414">MDNWRQFRTEVEELERINLISLPMIKRWFLLLGTTVAIFCYLWNSIFRGTGFDHFPASMVHFENDYKSKITFMSEAEARKFQLREINIVITASSKQIERKSPKEHLEPSIVKDAVVTMKSTVMHTKKVIHFHIFTTDHLYQYFIARLDNWPNYIRHRVSFNFYPTVYPETVSGEYEDENDEPYRSPLLFVPHILKEIDHVMFIRPGGVFLQSVDLLWSNMEDYNTDNVLSLAPFDINSMCPVSREALTIDKVYSSSVILLDLYKLRTAVFHVPVKMNGYNLEDAETELMTWSPRMILSHVKTFSSKLMVTEQDILNLMAYYNPQTVKQLSYKWNFNANKQQSARSMLKSFLIFSSFDKWNLKLKNHILNADFRNHTLTDLYLQTS</sequence>
<keyword evidence="5" id="KW-0735">Signal-anchor</keyword>
<reference evidence="7" key="1">
    <citation type="submission" date="2020-04" db="EMBL/GenBank/DDBJ databases">
        <authorList>
            <person name="Neveu A P."/>
        </authorList>
    </citation>
    <scope>NUCLEOTIDE SEQUENCE</scope>
    <source>
        <tissue evidence="7">Whole embryo</tissue>
    </source>
</reference>
<name>A0A6F9DER2_9ASCI</name>
<gene>
    <name evidence="7" type="primary">Gxylt2</name>
</gene>
<evidence type="ECO:0000256" key="4">
    <source>
        <dbReference type="ARBA" id="ARBA00022679"/>
    </source>
</evidence>
<accession>A0A6F9DER2</accession>
<comment type="similarity">
    <text evidence="2">Belongs to the glycosyltransferase 8 family.</text>
</comment>
<keyword evidence="6" id="KW-0472">Membrane</keyword>
<protein>
    <submittedName>
        <fullName evidence="7">Glucoside xylosyltransferase 2-like</fullName>
    </submittedName>
</protein>
<keyword evidence="6" id="KW-1133">Transmembrane helix</keyword>
<dbReference type="GO" id="GO:0016020">
    <property type="term" value="C:membrane"/>
    <property type="evidence" value="ECO:0007669"/>
    <property type="project" value="UniProtKB-SubCell"/>
</dbReference>
<dbReference type="PANTHER" id="PTHR46012:SF2">
    <property type="entry name" value="IP22168P"/>
    <property type="match status" value="1"/>
</dbReference>
<proteinExistence type="evidence at transcript level"/>
<keyword evidence="4 7" id="KW-0808">Transferase</keyword>